<accession>A0A4Y2UUY9</accession>
<comment type="caution">
    <text evidence="2">The sequence shown here is derived from an EMBL/GenBank/DDBJ whole genome shotgun (WGS) entry which is preliminary data.</text>
</comment>
<sequence>MESGKGPIRCEPSVKGQHPVRASRSTRDRPPYLLSTSYTEDSHVLALRNRVHAINKKVKDDNVPFASCRNNCSPILHNFPC</sequence>
<name>A0A4Y2UUY9_ARAVE</name>
<evidence type="ECO:0000256" key="1">
    <source>
        <dbReference type="SAM" id="MobiDB-lite"/>
    </source>
</evidence>
<organism evidence="2 3">
    <name type="scientific">Araneus ventricosus</name>
    <name type="common">Orbweaver spider</name>
    <name type="synonym">Epeira ventricosa</name>
    <dbReference type="NCBI Taxonomy" id="182803"/>
    <lineage>
        <taxon>Eukaryota</taxon>
        <taxon>Metazoa</taxon>
        <taxon>Ecdysozoa</taxon>
        <taxon>Arthropoda</taxon>
        <taxon>Chelicerata</taxon>
        <taxon>Arachnida</taxon>
        <taxon>Araneae</taxon>
        <taxon>Araneomorphae</taxon>
        <taxon>Entelegynae</taxon>
        <taxon>Araneoidea</taxon>
        <taxon>Araneidae</taxon>
        <taxon>Araneus</taxon>
    </lineage>
</organism>
<proteinExistence type="predicted"/>
<dbReference type="AlphaFoldDB" id="A0A4Y2UUY9"/>
<gene>
    <name evidence="2" type="ORF">AVEN_99815_2</name>
</gene>
<evidence type="ECO:0000313" key="3">
    <source>
        <dbReference type="Proteomes" id="UP000499080"/>
    </source>
</evidence>
<evidence type="ECO:0000313" key="2">
    <source>
        <dbReference type="EMBL" id="GBO16022.1"/>
    </source>
</evidence>
<keyword evidence="3" id="KW-1185">Reference proteome</keyword>
<dbReference type="EMBL" id="BGPR01039970">
    <property type="protein sequence ID" value="GBO16022.1"/>
    <property type="molecule type" value="Genomic_DNA"/>
</dbReference>
<dbReference type="Proteomes" id="UP000499080">
    <property type="component" value="Unassembled WGS sequence"/>
</dbReference>
<protein>
    <submittedName>
        <fullName evidence="2">Uncharacterized protein</fullName>
    </submittedName>
</protein>
<reference evidence="2 3" key="1">
    <citation type="journal article" date="2019" name="Sci. Rep.">
        <title>Orb-weaving spider Araneus ventricosus genome elucidates the spidroin gene catalogue.</title>
        <authorList>
            <person name="Kono N."/>
            <person name="Nakamura H."/>
            <person name="Ohtoshi R."/>
            <person name="Moran D.A.P."/>
            <person name="Shinohara A."/>
            <person name="Yoshida Y."/>
            <person name="Fujiwara M."/>
            <person name="Mori M."/>
            <person name="Tomita M."/>
            <person name="Arakawa K."/>
        </authorList>
    </citation>
    <scope>NUCLEOTIDE SEQUENCE [LARGE SCALE GENOMIC DNA]</scope>
</reference>
<feature type="region of interest" description="Disordered" evidence="1">
    <location>
        <begin position="1"/>
        <end position="34"/>
    </location>
</feature>